<dbReference type="Pfam" id="PF13656">
    <property type="entry name" value="RNA_pol_L_2"/>
    <property type="match status" value="1"/>
</dbReference>
<dbReference type="AlphaFoldDB" id="A0A177EJT7"/>
<evidence type="ECO:0000256" key="1">
    <source>
        <dbReference type="ARBA" id="ARBA00022478"/>
    </source>
</evidence>
<dbReference type="InterPro" id="IPR036603">
    <property type="entry name" value="RBP11-like"/>
</dbReference>
<organism evidence="4 5">
    <name type="scientific">Nematocida displodere</name>
    <dbReference type="NCBI Taxonomy" id="1805483"/>
    <lineage>
        <taxon>Eukaryota</taxon>
        <taxon>Fungi</taxon>
        <taxon>Fungi incertae sedis</taxon>
        <taxon>Microsporidia</taxon>
        <taxon>Nematocida</taxon>
    </lineage>
</organism>
<sequence length="91" mass="10714">MRVQALDEYTIEVLGEKHTLLNLIRWSICEFEKTRKIELVGYTIPHPMEDRAIVKIQLQNEQYQTKQEIMEVLIRGIETALEVVSRIDCLV</sequence>
<dbReference type="Proteomes" id="UP000185944">
    <property type="component" value="Unassembled WGS sequence"/>
</dbReference>
<evidence type="ECO:0000259" key="3">
    <source>
        <dbReference type="Pfam" id="PF13656"/>
    </source>
</evidence>
<feature type="domain" description="DNA-directed RNA polymerase RBP11-like dimerisation" evidence="3">
    <location>
        <begin position="9"/>
        <end position="85"/>
    </location>
</feature>
<name>A0A177EJT7_9MICR</name>
<dbReference type="GO" id="GO:0006351">
    <property type="term" value="P:DNA-templated transcription"/>
    <property type="evidence" value="ECO:0007669"/>
    <property type="project" value="InterPro"/>
</dbReference>
<dbReference type="EMBL" id="LTDL01000021">
    <property type="protein sequence ID" value="OAG31249.1"/>
    <property type="molecule type" value="Genomic_DNA"/>
</dbReference>
<reference evidence="4 5" key="1">
    <citation type="submission" date="2016-02" db="EMBL/GenBank/DDBJ databases">
        <title>Discovery of a natural microsporidian pathogen with a broad tissue tropism in Caenorhabditis elegans.</title>
        <authorList>
            <person name="Luallen R.J."/>
            <person name="Reinke A.W."/>
            <person name="Tong L."/>
            <person name="Botts M.R."/>
            <person name="Felix M.-A."/>
            <person name="Troemel E.R."/>
        </authorList>
    </citation>
    <scope>NUCLEOTIDE SEQUENCE [LARGE SCALE GENOMIC DNA]</scope>
    <source>
        <strain evidence="4 5">JUm2807</strain>
    </source>
</reference>
<dbReference type="SUPFAM" id="SSF55257">
    <property type="entry name" value="RBP11-like subunits of RNA polymerase"/>
    <property type="match status" value="1"/>
</dbReference>
<dbReference type="GO" id="GO:0055029">
    <property type="term" value="C:nuclear DNA-directed RNA polymerase complex"/>
    <property type="evidence" value="ECO:0007669"/>
    <property type="project" value="UniProtKB-ARBA"/>
</dbReference>
<evidence type="ECO:0000256" key="2">
    <source>
        <dbReference type="ARBA" id="ARBA00023163"/>
    </source>
</evidence>
<evidence type="ECO:0000313" key="5">
    <source>
        <dbReference type="Proteomes" id="UP000185944"/>
    </source>
</evidence>
<dbReference type="Gene3D" id="3.30.1360.10">
    <property type="entry name" value="RNA polymerase, RBP11-like subunit"/>
    <property type="match status" value="1"/>
</dbReference>
<dbReference type="InterPro" id="IPR009025">
    <property type="entry name" value="RBP11-like_dimer"/>
</dbReference>
<evidence type="ECO:0000313" key="4">
    <source>
        <dbReference type="EMBL" id="OAG31249.1"/>
    </source>
</evidence>
<accession>A0A177EJT7</accession>
<dbReference type="OrthoDB" id="510325at2759"/>
<dbReference type="VEuPathDB" id="MicrosporidiaDB:NEDG_01662"/>
<keyword evidence="1 4" id="KW-0240">DNA-directed RNA polymerase</keyword>
<proteinExistence type="predicted"/>
<keyword evidence="2" id="KW-0804">Transcription</keyword>
<dbReference type="GeneID" id="93648012"/>
<protein>
    <submittedName>
        <fullName evidence="4">DNA-directed RNA polymerases I and III subunit RPAC2</fullName>
    </submittedName>
</protein>
<dbReference type="GO" id="GO:0046983">
    <property type="term" value="F:protein dimerization activity"/>
    <property type="evidence" value="ECO:0007669"/>
    <property type="project" value="InterPro"/>
</dbReference>
<gene>
    <name evidence="4" type="ORF">NEDG_01662</name>
</gene>
<comment type="caution">
    <text evidence="4">The sequence shown here is derived from an EMBL/GenBank/DDBJ whole genome shotgun (WGS) entry which is preliminary data.</text>
</comment>
<keyword evidence="5" id="KW-1185">Reference proteome</keyword>
<dbReference type="RefSeq" id="XP_067544970.1">
    <property type="nucleotide sequence ID" value="XM_067689080.1"/>
</dbReference>